<evidence type="ECO:0000313" key="2">
    <source>
        <dbReference type="Proteomes" id="UP000488839"/>
    </source>
</evidence>
<gene>
    <name evidence="1" type="ORF">GO707_04050</name>
</gene>
<evidence type="ECO:0000313" key="1">
    <source>
        <dbReference type="EMBL" id="MVN58402.1"/>
    </source>
</evidence>
<dbReference type="SUPFAM" id="SSF53850">
    <property type="entry name" value="Periplasmic binding protein-like II"/>
    <property type="match status" value="1"/>
</dbReference>
<dbReference type="Pfam" id="PF13416">
    <property type="entry name" value="SBP_bac_8"/>
    <property type="match status" value="1"/>
</dbReference>
<dbReference type="PANTHER" id="PTHR43649">
    <property type="entry name" value="ARABINOSE-BINDING PROTEIN-RELATED"/>
    <property type="match status" value="1"/>
</dbReference>
<accession>A0A7K1T458</accession>
<keyword evidence="2" id="KW-1185">Reference proteome</keyword>
<dbReference type="InterPro" id="IPR050490">
    <property type="entry name" value="Bact_solute-bd_prot1"/>
</dbReference>
<reference evidence="1 2" key="1">
    <citation type="submission" date="2019-11" db="EMBL/GenBank/DDBJ databases">
        <title>Whole genome shotgun sequencing (WGS) data from Adlercreutzia equolifaciens ResAG-91, Eggerthella lenta MRI-F36, MRI-F37, MRI-F40, ResAG-49, ResAG-88, ResAG-121, ResAG-145, and Gordonibacter sp. ResAG-5, ResAG-26, ResAG-43, ResAG-50, ResAG-59.</title>
        <authorList>
            <person name="Stoll D.A."/>
            <person name="Danylec N."/>
            <person name="Franz C.M.A.P."/>
            <person name="Huch M."/>
        </authorList>
    </citation>
    <scope>NUCLEOTIDE SEQUENCE [LARGE SCALE GENOMIC DNA]</scope>
    <source>
        <strain evidence="1 2">ResAG-91</strain>
    </source>
</reference>
<dbReference type="EMBL" id="WPOO01000004">
    <property type="protein sequence ID" value="MVN58402.1"/>
    <property type="molecule type" value="Genomic_DNA"/>
</dbReference>
<comment type="caution">
    <text evidence="1">The sequence shown here is derived from an EMBL/GenBank/DDBJ whole genome shotgun (WGS) entry which is preliminary data.</text>
</comment>
<dbReference type="Gene3D" id="3.40.190.10">
    <property type="entry name" value="Periplasmic binding protein-like II"/>
    <property type="match status" value="1"/>
</dbReference>
<dbReference type="AlphaFoldDB" id="A0A7K1T458"/>
<organism evidence="1 2">
    <name type="scientific">Adlercreutzia rubneri</name>
    <dbReference type="NCBI Taxonomy" id="2916441"/>
    <lineage>
        <taxon>Bacteria</taxon>
        <taxon>Bacillati</taxon>
        <taxon>Actinomycetota</taxon>
        <taxon>Coriobacteriia</taxon>
        <taxon>Eggerthellales</taxon>
        <taxon>Eggerthellaceae</taxon>
        <taxon>Adlercreutzia</taxon>
    </lineage>
</organism>
<dbReference type="InterPro" id="IPR006059">
    <property type="entry name" value="SBP"/>
</dbReference>
<name>A0A7K1T458_9ACTN</name>
<dbReference type="PANTHER" id="PTHR43649:SF12">
    <property type="entry name" value="DIACETYLCHITOBIOSE BINDING PROTEIN DASA"/>
    <property type="match status" value="1"/>
</dbReference>
<sequence>MGVVRMRRMVGIILSLALACGLLLDAGCVRSPSNQPTTITIWHVYGGQTDSPLNDLIDVFNNTVGVEEGIRVEVAMVSDNKNIHNGIIAAAAGEPGSPKLPDMFVSYPKTVLALPDQSILVDYRDYFTEDELAAFVPAFLEDGEVDGHLVCLPVAKSTELLFVNKTDFDRFSAATGVTLDSLRTWEGLFDACCVYEEWTDSLTPDIESDGKAFLAHDYHFDYFQVGIESLGTSFFDGDDISFSSTFARVWQPYARAAISGGLWLGGGYATDPLRTGEAVASVGSSASVLYYTNEVIRADNTSEIVEFDIMPVPTFAGGEKMVMQRGAGICTVKSTPEKEQAAIRFLKWLTDPERNSQFAVSTGYMPVVQEAYDSYLPQCIEKLTDQRYVELYRAYIETQRDYLFYKAPQTDSYLQLEDAFESNVRKHLSAARNSFIESGDESGAALDRLIADSYEQFKKGF</sequence>
<dbReference type="Proteomes" id="UP000488839">
    <property type="component" value="Unassembled WGS sequence"/>
</dbReference>
<protein>
    <submittedName>
        <fullName evidence="1">Extracellular solute-binding protein</fullName>
    </submittedName>
</protein>
<proteinExistence type="predicted"/>
<dbReference type="PROSITE" id="PS51257">
    <property type="entry name" value="PROKAR_LIPOPROTEIN"/>
    <property type="match status" value="1"/>
</dbReference>